<evidence type="ECO:0000313" key="1">
    <source>
        <dbReference type="EMBL" id="WXB97668.1"/>
    </source>
</evidence>
<dbReference type="Proteomes" id="UP001377337">
    <property type="component" value="Chromosome"/>
</dbReference>
<evidence type="ECO:0000313" key="2">
    <source>
        <dbReference type="Proteomes" id="UP001377337"/>
    </source>
</evidence>
<dbReference type="Pfam" id="PF11553">
    <property type="entry name" value="DUF3231"/>
    <property type="match status" value="2"/>
</dbReference>
<dbReference type="EMBL" id="CP147407">
    <property type="protein sequence ID" value="WXB97668.1"/>
    <property type="molecule type" value="Genomic_DNA"/>
</dbReference>
<protein>
    <submittedName>
        <fullName evidence="1">DUF3231 family protein</fullName>
    </submittedName>
</protein>
<organism evidence="1 2">
    <name type="scientific">Metabacillus sediminis</name>
    <dbReference type="NCBI Taxonomy" id="3117746"/>
    <lineage>
        <taxon>Bacteria</taxon>
        <taxon>Bacillati</taxon>
        <taxon>Bacillota</taxon>
        <taxon>Bacilli</taxon>
        <taxon>Bacillales</taxon>
        <taxon>Bacillaceae</taxon>
        <taxon>Metabacillus</taxon>
    </lineage>
</organism>
<gene>
    <name evidence="1" type="ORF">WCV65_03955</name>
</gene>
<name>A0ABZ2NIQ0_9BACI</name>
<keyword evidence="2" id="KW-1185">Reference proteome</keyword>
<proteinExistence type="predicted"/>
<dbReference type="Gene3D" id="1.20.1260.10">
    <property type="match status" value="2"/>
</dbReference>
<dbReference type="InterPro" id="IPR021617">
    <property type="entry name" value="DUF3231"/>
</dbReference>
<reference evidence="1 2" key="1">
    <citation type="submission" date="2024-02" db="EMBL/GenBank/DDBJ databases">
        <title>Seven novel Bacillus-like species.</title>
        <authorList>
            <person name="Liu G."/>
        </authorList>
    </citation>
    <scope>NUCLEOTIDE SEQUENCE [LARGE SCALE GENOMIC DNA]</scope>
    <source>
        <strain evidence="1 2">FJAT-52054</strain>
    </source>
</reference>
<sequence length="327" mass="37075">MSKTRKMSSAEFGAIWTTYHKKTMILRILEVLIEKSDEAEAKNLMSDLHRKLNKKVLEMRIMIENEGAAVPAGFTSKDIRLDSPKLFDNGFDIMFCRVLKQISMGMYVLHMTVSYREDVIDYYKQLTDLTQTYYDKFTHYLLKKDLLPHPNYGSIPKSGGYITDKSYTKGTNFFGEKRPINAIEFGMLYHSIETNVFAVQLMKAFAQCSEDNEVKKYFIKGHDLAKEILKETNEILLTDDIQPPTASGGILTGSTAAPFSEYLMLYCTYLLGGFGLGGQGFSSVFILRNDLSAKSAIFAKDTYEFTMAGAKLMMEKGWMEEPPGMDS</sequence>
<dbReference type="InterPro" id="IPR012347">
    <property type="entry name" value="Ferritin-like"/>
</dbReference>
<accession>A0ABZ2NIQ0</accession>
<dbReference type="RefSeq" id="WP_338780258.1">
    <property type="nucleotide sequence ID" value="NZ_CP147407.1"/>
</dbReference>